<sequence>MKPNKLFVSLALSTMCLTVSAQQLAFPGAQGFGRFATGGRMGSVYHVTNLNDSGTGSLRDAVSKPNRIVVFDVSGVIRINSRLVFSKNLYVAGQTAPGEGITVYGDGTSFSAADNIIVRYMRFRMGAVGTKDKDAGGIANGQNMIFDHCSFSWGQDENFSINWDNKGTAPQNITLMNSIVGQGLMTHSAGGLMQADNITLYRDLLVDNSTRNFKVKGTNQYVNNLVYNWKNYAYNMGGDSQGTSYVNIENNLFINGPAVGGDALTGGNSDFHFYGNDNWQDKNRDGVLNPTLFTGTGGGDKVSTPYAYPELEKWAGNELIEMLLPEVGASLPYRDLADCYMVDEVLSFGKKGKLITNENELPIGVPTTWSWFKGSKPTDTDGDGMPDAWEEANGTDKAKNDAMTIADNGYANIENYINSITKDNRQFFLRAPLLLELSSATTNSLTLSWADYSDNEDGFIVELQKDGAFVEVGRTTNSQFIIQNVGLEAGKPYIVRVCAYKGQDKSNYTAELIVKTKPEQVDIVDVETFTGTGDGEWLINPANDETYTLDEATPKTAVVVKSDANVTLNGTGYLSGIASLNKTGKGTLTVATDQQYEGATVLHDGVYEFSSLKNGGVASGLGMSQEFAQNWVMDGGVYQYTGASTATNRSAKLYSDTELNIANKSAVVTMTGGIEGQGDLIVNGEGTIAVNTKDFFKFDGNVMMKGGLLKLNSKDVSDAGIGSASKLIMAGGAFSNVGKNEAAVTFNFPIVAEAGTTSTINFDRWNVIKCNVSGTGALQWGVCYLREYIEGNWDNYTGKLIITSQGNYGNNRQFAIRNGVGIKNATIFLKSGTAINGAKNQSTYYLGGLSGDAGSSLSGFNVKAKGEGTWIVGGANTDETFRGVIDDKDQAGSHPGKTSIVKDGAGDWRLTGSNTYSGTTKVEAGTLIVNGTHSGSGAITVNSGATLAGKGTLTGAVTMNGTLMVGDTLATDKGLTFKSTLKLGSNAILQLNDAKAEATYTEGDQVRVFTGTATGTFKEIIPATPGEGLEWDTTSLSTGILKVVKSSGTTGISEVKSNNASPRYNLNGQRINGQTNGLFIQNGKIRIKK</sequence>
<dbReference type="Proteomes" id="UP000199134">
    <property type="component" value="Unassembled WGS sequence"/>
</dbReference>
<dbReference type="InterPro" id="IPR012334">
    <property type="entry name" value="Pectin_lyas_fold"/>
</dbReference>
<dbReference type="PANTHER" id="PTHR42970">
    <property type="entry name" value="PECTATE LYASE C-RELATED"/>
    <property type="match status" value="1"/>
</dbReference>
<evidence type="ECO:0000256" key="2">
    <source>
        <dbReference type="ARBA" id="ARBA00022729"/>
    </source>
</evidence>
<feature type="chain" id="PRO_5011770545" evidence="4">
    <location>
        <begin position="22"/>
        <end position="1089"/>
    </location>
</feature>
<proteinExistence type="predicted"/>
<dbReference type="PANTHER" id="PTHR42970:SF1">
    <property type="entry name" value="PECTATE LYASE C-RELATED"/>
    <property type="match status" value="1"/>
</dbReference>
<dbReference type="InterPro" id="IPR013425">
    <property type="entry name" value="Autotrns_rpt"/>
</dbReference>
<evidence type="ECO:0000256" key="3">
    <source>
        <dbReference type="ARBA" id="ARBA00023180"/>
    </source>
</evidence>
<keyword evidence="1" id="KW-0479">Metal-binding</keyword>
<dbReference type="InterPro" id="IPR011050">
    <property type="entry name" value="Pectin_lyase_fold/virulence"/>
</dbReference>
<evidence type="ECO:0000259" key="5">
    <source>
        <dbReference type="PROSITE" id="PS50853"/>
    </source>
</evidence>
<dbReference type="SMART" id="SM00060">
    <property type="entry name" value="FN3"/>
    <property type="match status" value="1"/>
</dbReference>
<feature type="signal peptide" evidence="4">
    <location>
        <begin position="1"/>
        <end position="21"/>
    </location>
</feature>
<keyword evidence="2 4" id="KW-0732">Signal</keyword>
<name>A0A1H0FUW3_9BACT</name>
<feature type="domain" description="Fibronectin type-III" evidence="5">
    <location>
        <begin position="431"/>
        <end position="519"/>
    </location>
</feature>
<dbReference type="Gene3D" id="2.60.40.10">
    <property type="entry name" value="Immunoglobulins"/>
    <property type="match status" value="1"/>
</dbReference>
<dbReference type="InterPro" id="IPR052063">
    <property type="entry name" value="Polysaccharide_Lyase_1"/>
</dbReference>
<evidence type="ECO:0000256" key="1">
    <source>
        <dbReference type="ARBA" id="ARBA00022723"/>
    </source>
</evidence>
<dbReference type="InterPro" id="IPR036116">
    <property type="entry name" value="FN3_sf"/>
</dbReference>
<dbReference type="RefSeq" id="WP_143005715.1">
    <property type="nucleotide sequence ID" value="NZ_FNIW01000006.1"/>
</dbReference>
<dbReference type="InterPro" id="IPR013783">
    <property type="entry name" value="Ig-like_fold"/>
</dbReference>
<dbReference type="GO" id="GO:0046872">
    <property type="term" value="F:metal ion binding"/>
    <property type="evidence" value="ECO:0007669"/>
    <property type="project" value="UniProtKB-KW"/>
</dbReference>
<organism evidence="6 7">
    <name type="scientific">Prevotella communis</name>
    <dbReference type="NCBI Taxonomy" id="2913614"/>
    <lineage>
        <taxon>Bacteria</taxon>
        <taxon>Pseudomonadati</taxon>
        <taxon>Bacteroidota</taxon>
        <taxon>Bacteroidia</taxon>
        <taxon>Bacteroidales</taxon>
        <taxon>Prevotellaceae</taxon>
        <taxon>Prevotella</taxon>
    </lineage>
</organism>
<dbReference type="Gene3D" id="2.160.20.10">
    <property type="entry name" value="Single-stranded right-handed beta-helix, Pectin lyase-like"/>
    <property type="match status" value="1"/>
</dbReference>
<comment type="caution">
    <text evidence="6">The sequence shown here is derived from an EMBL/GenBank/DDBJ whole genome shotgun (WGS) entry which is preliminary data.</text>
</comment>
<dbReference type="SUPFAM" id="SSF51126">
    <property type="entry name" value="Pectin lyase-like"/>
    <property type="match status" value="2"/>
</dbReference>
<keyword evidence="3" id="KW-0325">Glycoprotein</keyword>
<dbReference type="Pfam" id="PF12951">
    <property type="entry name" value="PATR"/>
    <property type="match status" value="2"/>
</dbReference>
<reference evidence="7" key="1">
    <citation type="submission" date="2016-10" db="EMBL/GenBank/DDBJ databases">
        <authorList>
            <person name="de Groot N.N."/>
        </authorList>
    </citation>
    <scope>NUCLEOTIDE SEQUENCE [LARGE SCALE GENOMIC DNA]</scope>
    <source>
        <strain evidence="7">BP1-145</strain>
    </source>
</reference>
<protein>
    <submittedName>
        <fullName evidence="6">Autotransporter-associated beta strand repeat-containing protein</fullName>
    </submittedName>
</protein>
<dbReference type="Pfam" id="PF00041">
    <property type="entry name" value="fn3"/>
    <property type="match status" value="1"/>
</dbReference>
<dbReference type="InterPro" id="IPR003961">
    <property type="entry name" value="FN3_dom"/>
</dbReference>
<dbReference type="SUPFAM" id="SSF49265">
    <property type="entry name" value="Fibronectin type III"/>
    <property type="match status" value="1"/>
</dbReference>
<dbReference type="AlphaFoldDB" id="A0A1H0FUW3"/>
<dbReference type="EMBL" id="FNIW01000006">
    <property type="protein sequence ID" value="SDN98361.1"/>
    <property type="molecule type" value="Genomic_DNA"/>
</dbReference>
<evidence type="ECO:0000313" key="7">
    <source>
        <dbReference type="Proteomes" id="UP000199134"/>
    </source>
</evidence>
<dbReference type="NCBIfam" id="TIGR02601">
    <property type="entry name" value="autotrns_rpt"/>
    <property type="match status" value="1"/>
</dbReference>
<dbReference type="OrthoDB" id="8737820at2"/>
<evidence type="ECO:0000313" key="6">
    <source>
        <dbReference type="EMBL" id="SDN98361.1"/>
    </source>
</evidence>
<evidence type="ECO:0000256" key="4">
    <source>
        <dbReference type="SAM" id="SignalP"/>
    </source>
</evidence>
<dbReference type="CDD" id="cd00063">
    <property type="entry name" value="FN3"/>
    <property type="match status" value="1"/>
</dbReference>
<gene>
    <name evidence="6" type="ORF">SAMN04487900_106111</name>
</gene>
<dbReference type="PROSITE" id="PS50853">
    <property type="entry name" value="FN3"/>
    <property type="match status" value="1"/>
</dbReference>
<accession>A0A1H0FUW3</accession>